<keyword evidence="4" id="KW-1185">Reference proteome</keyword>
<dbReference type="Gene3D" id="1.10.3020.10">
    <property type="entry name" value="alpha-amino acid ester hydrolase ( Helical cap domain)"/>
    <property type="match status" value="1"/>
</dbReference>
<evidence type="ECO:0000256" key="1">
    <source>
        <dbReference type="ARBA" id="ARBA00022801"/>
    </source>
</evidence>
<dbReference type="SUPFAM" id="SSF49785">
    <property type="entry name" value="Galactose-binding domain-like"/>
    <property type="match status" value="1"/>
</dbReference>
<gene>
    <name evidence="3" type="ORF">ACFFUT_14580</name>
</gene>
<dbReference type="InterPro" id="IPR050585">
    <property type="entry name" value="Xaa-Pro_dipeptidyl-ppase/CocE"/>
</dbReference>
<dbReference type="PANTHER" id="PTHR43056:SF10">
    <property type="entry name" value="COCE_NOND FAMILY, PUTATIVE (AFU_ORTHOLOGUE AFUA_7G00600)-RELATED"/>
    <property type="match status" value="1"/>
</dbReference>
<dbReference type="RefSeq" id="WP_377609528.1">
    <property type="nucleotide sequence ID" value="NZ_JBHMEA010000047.1"/>
</dbReference>
<dbReference type="Pfam" id="PF08530">
    <property type="entry name" value="PepX_C"/>
    <property type="match status" value="1"/>
</dbReference>
<dbReference type="GO" id="GO:0016787">
    <property type="term" value="F:hydrolase activity"/>
    <property type="evidence" value="ECO:0007669"/>
    <property type="project" value="UniProtKB-KW"/>
</dbReference>
<dbReference type="InterPro" id="IPR005674">
    <property type="entry name" value="CocE/Ser_esterase"/>
</dbReference>
<dbReference type="Gene3D" id="2.60.120.260">
    <property type="entry name" value="Galactose-binding domain-like"/>
    <property type="match status" value="1"/>
</dbReference>
<evidence type="ECO:0000313" key="4">
    <source>
        <dbReference type="Proteomes" id="UP001589683"/>
    </source>
</evidence>
<keyword evidence="1 3" id="KW-0378">Hydrolase</keyword>
<dbReference type="NCBIfam" id="TIGR00976">
    <property type="entry name" value="CocE_NonD"/>
    <property type="match status" value="1"/>
</dbReference>
<dbReference type="PANTHER" id="PTHR43056">
    <property type="entry name" value="PEPTIDASE S9 PROLYL OLIGOPEPTIDASE"/>
    <property type="match status" value="1"/>
</dbReference>
<dbReference type="EMBL" id="JBHMEA010000047">
    <property type="protein sequence ID" value="MFB9233014.1"/>
    <property type="molecule type" value="Genomic_DNA"/>
</dbReference>
<dbReference type="InterPro" id="IPR029058">
    <property type="entry name" value="AB_hydrolase_fold"/>
</dbReference>
<accession>A0ABV5JHT0</accession>
<reference evidence="3 4" key="1">
    <citation type="submission" date="2024-09" db="EMBL/GenBank/DDBJ databases">
        <authorList>
            <person name="Sun Q."/>
            <person name="Mori K."/>
        </authorList>
    </citation>
    <scope>NUCLEOTIDE SEQUENCE [LARGE SCALE GENOMIC DNA]</scope>
    <source>
        <strain evidence="3 4">CECT 8726</strain>
    </source>
</reference>
<evidence type="ECO:0000313" key="3">
    <source>
        <dbReference type="EMBL" id="MFB9233014.1"/>
    </source>
</evidence>
<name>A0ABV5JHT0_9RHOB</name>
<dbReference type="SUPFAM" id="SSF53474">
    <property type="entry name" value="alpha/beta-Hydrolases"/>
    <property type="match status" value="1"/>
</dbReference>
<dbReference type="Gene3D" id="3.40.50.1820">
    <property type="entry name" value="alpha/beta hydrolase"/>
    <property type="match status" value="1"/>
</dbReference>
<sequence>MLKIVSNFPRETEILDPVFIEMSDGVRLAAKIWLPKNAVDDPVPAILEYLPYRRGDGTSGRDALTHPYFAGHGYACVRVDMRGSGDSEGVMLGEYLKQEQDDALEVIDWIACQPWSTGKLGMIGISWGGFNGLQVAARNPEPLKAIVSICSTDDRYADDIHYMGGCMLTENPSWNSFMFSINTTPPDPSMVGNKWEELWLDRLKGSGFWLEEWIQHQRRDDFWKHGSVCENFADIKAAVYAVGGWADGYTNAVFRLLAGLESPCKGLVGPWAHKYPHFAKPGPAIGFLQECLRWWDHWLKDIDTGIMDEPQLRAWIEDPVPPSTYYETRPGKWVAEESWPSPRITPRVMHLSPGGLSAEKGATVPMTINSPMTVGMMSGSWCAYGLDPDLPGDQRPEAGGSLVFDTAVLEETVEFLGAPVVTLQVASDKPVAMVAAVLSDVLPDGAATRVSYGMLNLTHRDSHEQPEALEPGKTYTVKLQLNEAGHRFEPGNRIRIALSTAYWPTAWPSPEKVTLTITTRESSLTLPVRQASEADANLRPFEEAEGSPPLNATTLRAPEYENAFITDMTTGLVTHRLWADEGTVTYDDHNGWTVASAHEQKISVHPDDPLSTELDITWTENFSRGAWEVSTRTRTLMRSTATHFVIRGELEAHMGDELVHREVWEKDTPRDLV</sequence>
<dbReference type="InterPro" id="IPR008979">
    <property type="entry name" value="Galactose-bd-like_sf"/>
</dbReference>
<dbReference type="SMART" id="SM00939">
    <property type="entry name" value="PepX_C"/>
    <property type="match status" value="1"/>
</dbReference>
<protein>
    <submittedName>
        <fullName evidence="3">CocE/NonD family hydrolase</fullName>
    </submittedName>
</protein>
<dbReference type="InterPro" id="IPR013736">
    <property type="entry name" value="Xaa-Pro_dipept_C"/>
</dbReference>
<dbReference type="Pfam" id="PF02129">
    <property type="entry name" value="Peptidase_S15"/>
    <property type="match status" value="1"/>
</dbReference>
<organism evidence="3 4">
    <name type="scientific">Pseudohalocynthiibacter aestuariivivens</name>
    <dbReference type="NCBI Taxonomy" id="1591409"/>
    <lineage>
        <taxon>Bacteria</taxon>
        <taxon>Pseudomonadati</taxon>
        <taxon>Pseudomonadota</taxon>
        <taxon>Alphaproteobacteria</taxon>
        <taxon>Rhodobacterales</taxon>
        <taxon>Paracoccaceae</taxon>
        <taxon>Pseudohalocynthiibacter</taxon>
    </lineage>
</organism>
<feature type="domain" description="Xaa-Pro dipeptidyl-peptidase C-terminal" evidence="2">
    <location>
        <begin position="292"/>
        <end position="547"/>
    </location>
</feature>
<comment type="caution">
    <text evidence="3">The sequence shown here is derived from an EMBL/GenBank/DDBJ whole genome shotgun (WGS) entry which is preliminary data.</text>
</comment>
<dbReference type="Proteomes" id="UP001589683">
    <property type="component" value="Unassembled WGS sequence"/>
</dbReference>
<proteinExistence type="predicted"/>
<evidence type="ECO:0000259" key="2">
    <source>
        <dbReference type="SMART" id="SM00939"/>
    </source>
</evidence>
<dbReference type="InterPro" id="IPR000383">
    <property type="entry name" value="Xaa-Pro-like_dom"/>
</dbReference>